<dbReference type="SUPFAM" id="SSF143081">
    <property type="entry name" value="BB1717-like"/>
    <property type="match status" value="1"/>
</dbReference>
<dbReference type="InterPro" id="IPR036590">
    <property type="entry name" value="SRAP-like"/>
</dbReference>
<keyword evidence="7" id="KW-0456">Lyase</keyword>
<keyword evidence="3" id="KW-0227">DNA damage</keyword>
<evidence type="ECO:0000313" key="11">
    <source>
        <dbReference type="Proteomes" id="UP000189628"/>
    </source>
</evidence>
<evidence type="ECO:0000256" key="1">
    <source>
        <dbReference type="ARBA" id="ARBA00008136"/>
    </source>
</evidence>
<dbReference type="GO" id="GO:0003697">
    <property type="term" value="F:single-stranded DNA binding"/>
    <property type="evidence" value="ECO:0007669"/>
    <property type="project" value="InterPro"/>
</dbReference>
<evidence type="ECO:0000256" key="9">
    <source>
        <dbReference type="SAM" id="Coils"/>
    </source>
</evidence>
<proteinExistence type="inferred from homology"/>
<comment type="similarity">
    <text evidence="1 8">Belongs to the SOS response-associated peptidase family.</text>
</comment>
<keyword evidence="5" id="KW-0190">Covalent protein-DNA linkage</keyword>
<dbReference type="EMBL" id="CP019911">
    <property type="protein sequence ID" value="AQW29023.1"/>
    <property type="molecule type" value="Genomic_DNA"/>
</dbReference>
<dbReference type="GO" id="GO:0016829">
    <property type="term" value="F:lyase activity"/>
    <property type="evidence" value="ECO:0007669"/>
    <property type="project" value="UniProtKB-KW"/>
</dbReference>
<keyword evidence="9" id="KW-0175">Coiled coil</keyword>
<name>A0A1U9VFD8_9RALS</name>
<dbReference type="InterPro" id="IPR003738">
    <property type="entry name" value="SRAP"/>
</dbReference>
<dbReference type="EC" id="3.4.-.-" evidence="8"/>
<evidence type="ECO:0000313" key="10">
    <source>
        <dbReference type="EMBL" id="AQW29023.1"/>
    </source>
</evidence>
<reference evidence="10 11" key="1">
    <citation type="submission" date="2017-02" db="EMBL/GenBank/DDBJ databases">
        <title>Blood Disease Bacterium A2-HR MARDI.</title>
        <authorList>
            <person name="Badrun R."/>
            <person name="Abu Bakar N."/>
            <person name="Laboh R."/>
        </authorList>
    </citation>
    <scope>NUCLEOTIDE SEQUENCE [LARGE SCALE GENOMIC DNA]</scope>
    <source>
        <strain evidence="10 11">A2-HR MARDI</strain>
    </source>
</reference>
<sequence length="312" mass="35602">MCYSARIEADYRRFVKEYGATMSLDDFTRMIMEYFAEPKRIRLPKAMTAPFLESPVTDEEKKIAEVLRARMAADELELLQELAKQRERLEKAQQSLAVKATKKAADDERIATNKIAAISGKLEDLRTTDIKPRDSRIFPGWYAPVLVWENGRRTVKPMRYQCRPAGKPAFYDEKYPGTYNARMDNLRGFWKGQYGHTHGVVLVDAFYENVAGPEGKNMVLEFRPDPPQTMLVACLWSHWRATKPGEKDLLSFAIITTDPPPEISEAGHDRCPVPIKPGDLDTWLNPDPKNLDAMDEILRNNGMPHFVHTATA</sequence>
<dbReference type="GO" id="GO:0008233">
    <property type="term" value="F:peptidase activity"/>
    <property type="evidence" value="ECO:0007669"/>
    <property type="project" value="UniProtKB-KW"/>
</dbReference>
<evidence type="ECO:0000256" key="6">
    <source>
        <dbReference type="ARBA" id="ARBA00023125"/>
    </source>
</evidence>
<dbReference type="AlphaFoldDB" id="A0A1U9VFD8"/>
<evidence type="ECO:0000256" key="2">
    <source>
        <dbReference type="ARBA" id="ARBA00022670"/>
    </source>
</evidence>
<evidence type="ECO:0000256" key="3">
    <source>
        <dbReference type="ARBA" id="ARBA00022763"/>
    </source>
</evidence>
<gene>
    <name evidence="10" type="ORF">B0B51_02635</name>
</gene>
<keyword evidence="4 8" id="KW-0378">Hydrolase</keyword>
<dbReference type="Pfam" id="PF02586">
    <property type="entry name" value="SRAP"/>
    <property type="match status" value="1"/>
</dbReference>
<keyword evidence="2 8" id="KW-0645">Protease</keyword>
<protein>
    <recommendedName>
        <fullName evidence="8">Abasic site processing protein</fullName>
        <ecNumber evidence="8">3.4.-.-</ecNumber>
    </recommendedName>
</protein>
<evidence type="ECO:0000256" key="4">
    <source>
        <dbReference type="ARBA" id="ARBA00022801"/>
    </source>
</evidence>
<dbReference type="GO" id="GO:0006508">
    <property type="term" value="P:proteolysis"/>
    <property type="evidence" value="ECO:0007669"/>
    <property type="project" value="UniProtKB-KW"/>
</dbReference>
<dbReference type="RefSeq" id="WP_078221781.1">
    <property type="nucleotide sequence ID" value="NZ_CP019911.1"/>
</dbReference>
<dbReference type="Proteomes" id="UP000189628">
    <property type="component" value="Chromosome"/>
</dbReference>
<accession>A0A1U9VFD8</accession>
<evidence type="ECO:0000256" key="7">
    <source>
        <dbReference type="ARBA" id="ARBA00023239"/>
    </source>
</evidence>
<organism evidence="10 11">
    <name type="scientific">blood disease bacterium A2-HR MARDI</name>
    <dbReference type="NCBI Taxonomy" id="1944648"/>
    <lineage>
        <taxon>Bacteria</taxon>
        <taxon>Pseudomonadati</taxon>
        <taxon>Pseudomonadota</taxon>
        <taxon>Betaproteobacteria</taxon>
        <taxon>Burkholderiales</taxon>
        <taxon>Burkholderiaceae</taxon>
        <taxon>Ralstonia</taxon>
        <taxon>Ralstonia solanacearum species complex</taxon>
    </lineage>
</organism>
<dbReference type="PANTHER" id="PTHR13604">
    <property type="entry name" value="DC12-RELATED"/>
    <property type="match status" value="1"/>
</dbReference>
<dbReference type="Gene3D" id="3.90.1680.10">
    <property type="entry name" value="SOS response associated peptidase-like"/>
    <property type="match status" value="1"/>
</dbReference>
<feature type="coiled-coil region" evidence="9">
    <location>
        <begin position="72"/>
        <end position="102"/>
    </location>
</feature>
<dbReference type="PANTHER" id="PTHR13604:SF0">
    <property type="entry name" value="ABASIC SITE PROCESSING PROTEIN HMCES"/>
    <property type="match status" value="1"/>
</dbReference>
<evidence type="ECO:0000256" key="5">
    <source>
        <dbReference type="ARBA" id="ARBA00023124"/>
    </source>
</evidence>
<evidence type="ECO:0000256" key="8">
    <source>
        <dbReference type="RuleBase" id="RU364100"/>
    </source>
</evidence>
<keyword evidence="6" id="KW-0238">DNA-binding</keyword>
<dbReference type="GO" id="GO:0106300">
    <property type="term" value="P:protein-DNA covalent cross-linking repair"/>
    <property type="evidence" value="ECO:0007669"/>
    <property type="project" value="InterPro"/>
</dbReference>